<name>A0A8B7WC97_CASCN</name>
<evidence type="ECO:0000313" key="2">
    <source>
        <dbReference type="RefSeq" id="XP_020039680.2"/>
    </source>
</evidence>
<gene>
    <name evidence="2" type="primary">Cfap221</name>
</gene>
<keyword evidence="2" id="KW-0969">Cilium</keyword>
<accession>A0A8B7WC97</accession>
<evidence type="ECO:0000313" key="1">
    <source>
        <dbReference type="Proteomes" id="UP001732720"/>
    </source>
</evidence>
<dbReference type="RefSeq" id="XP_020039680.2">
    <property type="nucleotide sequence ID" value="XM_020184091.2"/>
</dbReference>
<dbReference type="Pfam" id="PF22067">
    <property type="entry name" value="Cep192_D3"/>
    <property type="match status" value="1"/>
</dbReference>
<dbReference type="Proteomes" id="UP001732720">
    <property type="component" value="Chromosome 4"/>
</dbReference>
<dbReference type="CTD" id="200373"/>
<dbReference type="GeneID" id="109699418"/>
<dbReference type="KEGG" id="ccan:109699418"/>
<proteinExistence type="predicted"/>
<dbReference type="PANTHER" id="PTHR46500:SF1">
    <property type="entry name" value="CILIA- AND FLAGELLA-ASSOCIATED PROTEIN 221"/>
    <property type="match status" value="1"/>
</dbReference>
<dbReference type="InterPro" id="IPR013783">
    <property type="entry name" value="Ig-like_fold"/>
</dbReference>
<protein>
    <submittedName>
        <fullName evidence="2">Cilia- and flagella-associated protein 221</fullName>
    </submittedName>
</protein>
<dbReference type="InterPro" id="IPR029676">
    <property type="entry name" value="CFAP221"/>
</dbReference>
<reference evidence="2" key="1">
    <citation type="submission" date="2025-08" db="UniProtKB">
        <authorList>
            <consortium name="RefSeq"/>
        </authorList>
    </citation>
    <scope>IDENTIFICATION</scope>
</reference>
<keyword evidence="1" id="KW-1185">Reference proteome</keyword>
<dbReference type="GO" id="GO:0044458">
    <property type="term" value="P:motile cilium assembly"/>
    <property type="evidence" value="ECO:0007669"/>
    <property type="project" value="TreeGrafter"/>
</dbReference>
<dbReference type="PANTHER" id="PTHR46500">
    <property type="entry name" value="CILIA- AND FLAGELLA-ASSOCIATED PROTEIN 221"/>
    <property type="match status" value="1"/>
</dbReference>
<keyword evidence="2" id="KW-0966">Cell projection</keyword>
<keyword evidence="2" id="KW-0282">Flagellum</keyword>
<dbReference type="OrthoDB" id="5538672at2759"/>
<dbReference type="InterPro" id="IPR054089">
    <property type="entry name" value="Cep192-like_D3"/>
</dbReference>
<organism evidence="2">
    <name type="scientific">Castor canadensis</name>
    <name type="common">American beaver</name>
    <dbReference type="NCBI Taxonomy" id="51338"/>
    <lineage>
        <taxon>Eukaryota</taxon>
        <taxon>Metazoa</taxon>
        <taxon>Chordata</taxon>
        <taxon>Craniata</taxon>
        <taxon>Vertebrata</taxon>
        <taxon>Euteleostomi</taxon>
        <taxon>Mammalia</taxon>
        <taxon>Eutheria</taxon>
        <taxon>Euarchontoglires</taxon>
        <taxon>Glires</taxon>
        <taxon>Rodentia</taxon>
        <taxon>Castorimorpha</taxon>
        <taxon>Castoridae</taxon>
        <taxon>Castor</taxon>
    </lineage>
</organism>
<dbReference type="Gene3D" id="2.60.40.10">
    <property type="entry name" value="Immunoglobulins"/>
    <property type="match status" value="2"/>
</dbReference>
<sequence length="838" mass="97050">MAAVKTPSRELKNAEEHFNNISPVLLKSLVEEPKKRAEVPNHLLESKVYAKLLNNKVIQARPGIVHFGGYQVEKQHRQILHLVNISDEDTSVHILPPQTRYFQISYEKKEYRLVPGLSLIVTITFSPDEWRYYYDCIRVHCKGDDALLVPIHAYPVMNTLVFPTFINLSNVLLGESKTYVVPLQCSCPVDFEFHVMLVQSHQAFAVEPMSGIIPANGKMNVTIKFTPFQYGTAQMRMQLWISQFNSQPYECTFTGTCYPNMALPLEEFKRLNTLSKKINVPQEKTMLSINFHQLPTKTKPPKMKEIEYQNLRFPTDLSNPFAVATVLNQEPGKLKIKELREVLDQGTEISRTRQMKEALFEQKVRQDVQKETENHLKWQVHLGKDHMSFKFRKELAEDWQRMCNKYKLDKRDPILDEEFHRIKTEVGHERVIRDLEEKIQEFHPNFDPLINNIWINRFRAQRRFQQAARRIMRERRLLNMLGAVREMDKEGIMKKLDQAKQLFIREKKTSIYLQPQVSQEDCECHFSVQSKEVLPFAFPSYTPPQDSNELAPDGLGLVPIKSSEVQIKQSYSFFNLQVPQLYKMKGYQPFSTQKASVSYRPQKLARSLKQGAEDEVTTIIALPNKDSTELSGKSSILSMKPPEGLAMGVEYNPLYIFNPNPGLFAVKHPLTYTETLIDYHLCSHPKYKFTHESHEKSSIPLTQKQFLHHTDIIPGIMLWKQFQPLVLSSLPDPSKVEITQSCAYNSVLLPVDVPELLDALPEEDRLETMERELCEHNIEVVLTPEMIQVEFPVLDQKDAEKEKEVKDQAHAAEKAGEKVQEEMKNLQSRALSAYLILE</sequence>
<dbReference type="GO" id="GO:0097729">
    <property type="term" value="C:9+2 motile cilium"/>
    <property type="evidence" value="ECO:0007669"/>
    <property type="project" value="TreeGrafter"/>
</dbReference>
<dbReference type="GO" id="GO:0003341">
    <property type="term" value="P:cilium movement"/>
    <property type="evidence" value="ECO:0007669"/>
    <property type="project" value="InterPro"/>
</dbReference>